<dbReference type="RefSeq" id="WP_203992400.1">
    <property type="nucleotide sequence ID" value="NZ_BOOU01000083.1"/>
</dbReference>
<keyword evidence="3" id="KW-0378">Hydrolase</keyword>
<organism evidence="3 4">
    <name type="scientific">Sphaerisporangium rufum</name>
    <dbReference type="NCBI Taxonomy" id="1381558"/>
    <lineage>
        <taxon>Bacteria</taxon>
        <taxon>Bacillati</taxon>
        <taxon>Actinomycetota</taxon>
        <taxon>Actinomycetes</taxon>
        <taxon>Streptosporangiales</taxon>
        <taxon>Streptosporangiaceae</taxon>
        <taxon>Sphaerisporangium</taxon>
    </lineage>
</organism>
<dbReference type="GO" id="GO:0004519">
    <property type="term" value="F:endonuclease activity"/>
    <property type="evidence" value="ECO:0007669"/>
    <property type="project" value="UniProtKB-KW"/>
</dbReference>
<proteinExistence type="predicted"/>
<dbReference type="SUPFAM" id="SSF56219">
    <property type="entry name" value="DNase I-like"/>
    <property type="match status" value="1"/>
</dbReference>
<feature type="transmembrane region" description="Helical" evidence="1">
    <location>
        <begin position="27"/>
        <end position="45"/>
    </location>
</feature>
<protein>
    <submittedName>
        <fullName evidence="3">Endonuclease</fullName>
    </submittedName>
</protein>
<dbReference type="AlphaFoldDB" id="A0A919R824"/>
<reference evidence="3" key="1">
    <citation type="submission" date="2021-01" db="EMBL/GenBank/DDBJ databases">
        <title>Whole genome shotgun sequence of Sphaerisporangium rufum NBRC 109079.</title>
        <authorList>
            <person name="Komaki H."/>
            <person name="Tamura T."/>
        </authorList>
    </citation>
    <scope>NUCLEOTIDE SEQUENCE</scope>
    <source>
        <strain evidence="3">NBRC 109079</strain>
    </source>
</reference>
<keyword evidence="1" id="KW-1133">Transmembrane helix</keyword>
<keyword evidence="3" id="KW-0255">Endonuclease</keyword>
<feature type="domain" description="Endonuclease/exonuclease/phosphatase" evidence="2">
    <location>
        <begin position="115"/>
        <end position="321"/>
    </location>
</feature>
<comment type="caution">
    <text evidence="3">The sequence shown here is derived from an EMBL/GenBank/DDBJ whole genome shotgun (WGS) entry which is preliminary data.</text>
</comment>
<feature type="transmembrane region" description="Helical" evidence="1">
    <location>
        <begin position="81"/>
        <end position="101"/>
    </location>
</feature>
<sequence>MDATTETPVGGVIVTPRRRRRRVRAGLAWFAVTPFAAWAVTRLAGLERGSFPAQLMTATPYAAAGSLLPMLLAVLSRRRAVVVVAAATTTALGLSVLPRAVADSGPASGERFVVLSANLFFGRGDPATVVDLVRRYHPDVLSLQELTPAAVAGLDTAGLKELMPYRMLEDDYGATGTGLYATRPVTPLTGSFQVIGHNMPAARLRTAGGAQVEIIAVHTMPPLGRQVTRWAGGLRALPSGPSAGPFRVLAGDFNASLDHAEMRGLIARGYRDAGDAAGAGLVPTWPFGKRVPPIITIDHVLADRRIGVRTYQVHDVPHSDHRAVVTELTLPS</sequence>
<keyword evidence="1" id="KW-0472">Membrane</keyword>
<dbReference type="InterPro" id="IPR036691">
    <property type="entry name" value="Endo/exonu/phosph_ase_sf"/>
</dbReference>
<feature type="transmembrane region" description="Helical" evidence="1">
    <location>
        <begin position="51"/>
        <end position="74"/>
    </location>
</feature>
<keyword evidence="4" id="KW-1185">Reference proteome</keyword>
<dbReference type="Proteomes" id="UP000655287">
    <property type="component" value="Unassembled WGS sequence"/>
</dbReference>
<dbReference type="Pfam" id="PF03372">
    <property type="entry name" value="Exo_endo_phos"/>
    <property type="match status" value="1"/>
</dbReference>
<evidence type="ECO:0000259" key="2">
    <source>
        <dbReference type="Pfam" id="PF03372"/>
    </source>
</evidence>
<dbReference type="Gene3D" id="3.60.10.10">
    <property type="entry name" value="Endonuclease/exonuclease/phosphatase"/>
    <property type="match status" value="1"/>
</dbReference>
<keyword evidence="3" id="KW-0540">Nuclease</keyword>
<dbReference type="InterPro" id="IPR005135">
    <property type="entry name" value="Endo/exonuclease/phosphatase"/>
</dbReference>
<dbReference type="EMBL" id="BOOU01000083">
    <property type="protein sequence ID" value="GII80933.1"/>
    <property type="molecule type" value="Genomic_DNA"/>
</dbReference>
<evidence type="ECO:0000313" key="4">
    <source>
        <dbReference type="Proteomes" id="UP000655287"/>
    </source>
</evidence>
<evidence type="ECO:0000313" key="3">
    <source>
        <dbReference type="EMBL" id="GII80933.1"/>
    </source>
</evidence>
<keyword evidence="1" id="KW-0812">Transmembrane</keyword>
<evidence type="ECO:0000256" key="1">
    <source>
        <dbReference type="SAM" id="Phobius"/>
    </source>
</evidence>
<accession>A0A919R824</accession>
<gene>
    <name evidence="3" type="ORF">Sru01_59150</name>
</gene>
<name>A0A919R824_9ACTN</name>